<proteinExistence type="predicted"/>
<keyword evidence="3" id="KW-1185">Reference proteome</keyword>
<reference evidence="2 3" key="1">
    <citation type="submission" date="2013-08" db="EMBL/GenBank/DDBJ databases">
        <authorList>
            <person name="Weinstock G."/>
            <person name="Sodergren E."/>
            <person name="Wylie T."/>
            <person name="Fulton L."/>
            <person name="Fulton R."/>
            <person name="Fronick C."/>
            <person name="O'Laughlin M."/>
            <person name="Godfrey J."/>
            <person name="Miner T."/>
            <person name="Herter B."/>
            <person name="Appelbaum E."/>
            <person name="Cordes M."/>
            <person name="Lek S."/>
            <person name="Wollam A."/>
            <person name="Pepin K.H."/>
            <person name="Palsikar V.B."/>
            <person name="Mitreva M."/>
            <person name="Wilson R.K."/>
        </authorList>
    </citation>
    <scope>NUCLEOTIDE SEQUENCE [LARGE SCALE GENOMIC DNA]</scope>
    <source>
        <strain evidence="2 3">F0580</strain>
    </source>
</reference>
<feature type="region of interest" description="Disordered" evidence="1">
    <location>
        <begin position="69"/>
        <end position="96"/>
    </location>
</feature>
<dbReference type="EMBL" id="AWSI01000041">
    <property type="protein sequence ID" value="ERH29737.1"/>
    <property type="molecule type" value="Genomic_DNA"/>
</dbReference>
<feature type="compositionally biased region" description="Basic and acidic residues" evidence="1">
    <location>
        <begin position="86"/>
        <end position="96"/>
    </location>
</feature>
<evidence type="ECO:0000256" key="1">
    <source>
        <dbReference type="SAM" id="MobiDB-lite"/>
    </source>
</evidence>
<dbReference type="HOGENOM" id="CLU_2140590_0_0_11"/>
<organism evidence="2 3">
    <name type="scientific">Alloscardovia omnicolens F0580</name>
    <dbReference type="NCBI Taxonomy" id="1321816"/>
    <lineage>
        <taxon>Bacteria</taxon>
        <taxon>Bacillati</taxon>
        <taxon>Actinomycetota</taxon>
        <taxon>Actinomycetes</taxon>
        <taxon>Bifidobacteriales</taxon>
        <taxon>Bifidobacteriaceae</taxon>
        <taxon>Alloscardovia</taxon>
    </lineage>
</organism>
<dbReference type="PATRIC" id="fig|1321816.3.peg.1354"/>
<evidence type="ECO:0000313" key="2">
    <source>
        <dbReference type="EMBL" id="ERH29737.1"/>
    </source>
</evidence>
<feature type="compositionally biased region" description="Basic residues" evidence="1">
    <location>
        <begin position="69"/>
        <end position="78"/>
    </location>
</feature>
<gene>
    <name evidence="2" type="ORF">HMPREF9244_01537</name>
</gene>
<protein>
    <submittedName>
        <fullName evidence="2">Uncharacterized protein</fullName>
    </submittedName>
</protein>
<name>U1SGF2_9BIFI</name>
<comment type="caution">
    <text evidence="2">The sequence shown here is derived from an EMBL/GenBank/DDBJ whole genome shotgun (WGS) entry which is preliminary data.</text>
</comment>
<dbReference type="AlphaFoldDB" id="U1SGF2"/>
<dbReference type="RefSeq" id="WP_021618648.1">
    <property type="nucleotide sequence ID" value="NZ_KE952646.1"/>
</dbReference>
<accession>U1SGF2</accession>
<sequence length="112" mass="12742">MSLSQAVTTIGWDGLIVFYKHLDTSSHTWQAQHKTFAGWDSTLITNRLIVALIDEIRAVEYLYASAHSKKGSNVRKPKPFPSPWAKPDKGEKHFGKGAIPRKDFMAWYYSTD</sequence>
<evidence type="ECO:0000313" key="3">
    <source>
        <dbReference type="Proteomes" id="UP000016519"/>
    </source>
</evidence>
<dbReference type="GeneID" id="35867920"/>
<dbReference type="Proteomes" id="UP000016519">
    <property type="component" value="Unassembled WGS sequence"/>
</dbReference>